<comment type="similarity">
    <text evidence="1 4 8">Belongs to the Glu/Leu/Phe/Val dehydrogenases family.</text>
</comment>
<evidence type="ECO:0000256" key="7">
    <source>
        <dbReference type="PIRSR" id="PIRSR000185-3"/>
    </source>
</evidence>
<proteinExistence type="inferred from homology"/>
<evidence type="ECO:0000256" key="6">
    <source>
        <dbReference type="PIRSR" id="PIRSR000185-2"/>
    </source>
</evidence>
<dbReference type="FunFam" id="3.40.50.10860:FF:000003">
    <property type="entry name" value="Glutamate dehydrogenase"/>
    <property type="match status" value="1"/>
</dbReference>
<evidence type="ECO:0000313" key="12">
    <source>
        <dbReference type="Proteomes" id="UP000441455"/>
    </source>
</evidence>
<dbReference type="PRINTS" id="PR00082">
    <property type="entry name" value="GLFDHDRGNASE"/>
</dbReference>
<dbReference type="InterPro" id="IPR006097">
    <property type="entry name" value="Glu/Leu/Phe/Val/Trp_DH_dimer"/>
</dbReference>
<dbReference type="PIRSF" id="PIRSF000185">
    <property type="entry name" value="Glu_DH"/>
    <property type="match status" value="1"/>
</dbReference>
<keyword evidence="6" id="KW-0547">Nucleotide-binding</keyword>
<evidence type="ECO:0000259" key="9">
    <source>
        <dbReference type="SMART" id="SM00839"/>
    </source>
</evidence>
<dbReference type="RefSeq" id="WP_154487823.1">
    <property type="nucleotide sequence ID" value="NZ_CALEXD010000026.1"/>
</dbReference>
<evidence type="ECO:0000256" key="3">
    <source>
        <dbReference type="ARBA" id="ARBA00023002"/>
    </source>
</evidence>
<dbReference type="GO" id="GO:0006538">
    <property type="term" value="P:L-glutamate catabolic process"/>
    <property type="evidence" value="ECO:0007669"/>
    <property type="project" value="TreeGrafter"/>
</dbReference>
<dbReference type="CDD" id="cd01076">
    <property type="entry name" value="NAD_bind_1_Glu_DH"/>
    <property type="match status" value="1"/>
</dbReference>
<dbReference type="InterPro" id="IPR006096">
    <property type="entry name" value="Glu/Leu/Phe/Val/Trp_DH_C"/>
</dbReference>
<dbReference type="Gene3D" id="3.40.50.720">
    <property type="entry name" value="NAD(P)-binding Rossmann-like Domain"/>
    <property type="match status" value="1"/>
</dbReference>
<reference evidence="10 12" key="1">
    <citation type="submission" date="2019-08" db="EMBL/GenBank/DDBJ databases">
        <title>In-depth cultivation of the pig gut microbiome towards novel bacterial diversity and tailored functional studies.</title>
        <authorList>
            <person name="Wylensek D."/>
            <person name="Hitch T.C.A."/>
            <person name="Clavel T."/>
        </authorList>
    </citation>
    <scope>NUCLEOTIDE SEQUENCE [LARGE SCALE GENOMIC DNA]</scope>
    <source>
        <strain evidence="10 12">WCA-389-WT-5B</strain>
    </source>
</reference>
<dbReference type="PANTHER" id="PTHR11606:SF13">
    <property type="entry name" value="GLUTAMATE DEHYDROGENASE 1, MITOCHONDRIAL"/>
    <property type="match status" value="1"/>
</dbReference>
<feature type="binding site" evidence="6">
    <location>
        <position position="186"/>
    </location>
    <ligand>
        <name>NAD(+)</name>
        <dbReference type="ChEBI" id="CHEBI:57540"/>
    </ligand>
</feature>
<dbReference type="Pfam" id="PF02812">
    <property type="entry name" value="ELFV_dehydrog_N"/>
    <property type="match status" value="1"/>
</dbReference>
<comment type="caution">
    <text evidence="10">The sequence shown here is derived from an EMBL/GenBank/DDBJ whole genome shotgun (WGS) entry which is preliminary data.</text>
</comment>
<feature type="site" description="Important for catalysis" evidence="7">
    <location>
        <position position="142"/>
    </location>
</feature>
<evidence type="ECO:0000256" key="4">
    <source>
        <dbReference type="PIRNR" id="PIRNR000185"/>
    </source>
</evidence>
<dbReference type="InterPro" id="IPR033922">
    <property type="entry name" value="NAD_bind_Glu_DH"/>
</dbReference>
<name>A0A6N7W0L0_ACIFE</name>
<dbReference type="InterPro" id="IPR046346">
    <property type="entry name" value="Aminoacid_DH-like_N_sf"/>
</dbReference>
<organism evidence="10 12">
    <name type="scientific">Acidaminococcus fermentans</name>
    <dbReference type="NCBI Taxonomy" id="905"/>
    <lineage>
        <taxon>Bacteria</taxon>
        <taxon>Bacillati</taxon>
        <taxon>Bacillota</taxon>
        <taxon>Negativicutes</taxon>
        <taxon>Acidaminococcales</taxon>
        <taxon>Acidaminococcaceae</taxon>
        <taxon>Acidaminococcus</taxon>
    </lineage>
</organism>
<dbReference type="OrthoDB" id="9803297at2"/>
<dbReference type="SMART" id="SM00839">
    <property type="entry name" value="ELFV_dehydrog"/>
    <property type="match status" value="1"/>
</dbReference>
<dbReference type="PROSITE" id="PS00074">
    <property type="entry name" value="GLFV_DEHYDROGENASE"/>
    <property type="match status" value="1"/>
</dbReference>
<feature type="binding site" evidence="6">
    <location>
        <position position="217"/>
    </location>
    <ligand>
        <name>NAD(+)</name>
        <dbReference type="ChEBI" id="CHEBI:57540"/>
    </ligand>
</feature>
<dbReference type="Gene3D" id="3.40.50.10860">
    <property type="entry name" value="Leucine Dehydrogenase, chain A, domain 1"/>
    <property type="match status" value="1"/>
</dbReference>
<keyword evidence="6" id="KW-0520">NAD</keyword>
<evidence type="ECO:0000256" key="1">
    <source>
        <dbReference type="ARBA" id="ARBA00006382"/>
    </source>
</evidence>
<protein>
    <recommendedName>
        <fullName evidence="2 4">Glutamate dehydrogenase</fullName>
    </recommendedName>
</protein>
<dbReference type="InterPro" id="IPR033524">
    <property type="entry name" value="Glu/Leu/Phe/Val_DH_AS"/>
</dbReference>
<dbReference type="InterPro" id="IPR006095">
    <property type="entry name" value="Glu/Leu/Phe/Val/Trp_DH"/>
</dbReference>
<evidence type="ECO:0000256" key="5">
    <source>
        <dbReference type="PIRSR" id="PIRSR000185-1"/>
    </source>
</evidence>
<evidence type="ECO:0000256" key="8">
    <source>
        <dbReference type="RuleBase" id="RU004417"/>
    </source>
</evidence>
<gene>
    <name evidence="10" type="ORF">FX155_03820</name>
    <name evidence="11" type="ORF">FX155_03840</name>
</gene>
<keyword evidence="3 4" id="KW-0560">Oxidoreductase</keyword>
<feature type="domain" description="Glutamate/phenylalanine/leucine/valine/L-tryptophan dehydrogenase C-terminal" evidence="9">
    <location>
        <begin position="179"/>
        <end position="410"/>
    </location>
</feature>
<evidence type="ECO:0000313" key="10">
    <source>
        <dbReference type="EMBL" id="MSS81736.1"/>
    </source>
</evidence>
<dbReference type="Pfam" id="PF00208">
    <property type="entry name" value="ELFV_dehydrog"/>
    <property type="match status" value="1"/>
</dbReference>
<accession>A0A6N7W0L0</accession>
<dbReference type="PANTHER" id="PTHR11606">
    <property type="entry name" value="GLUTAMATE DEHYDROGENASE"/>
    <property type="match status" value="1"/>
</dbReference>
<dbReference type="GO" id="GO:0004352">
    <property type="term" value="F:glutamate dehydrogenase (NAD+) activity"/>
    <property type="evidence" value="ECO:0007669"/>
    <property type="project" value="TreeGrafter"/>
</dbReference>
<dbReference type="InterPro" id="IPR036291">
    <property type="entry name" value="NAD(P)-bd_dom_sf"/>
</dbReference>
<dbReference type="EMBL" id="VULN01000004">
    <property type="protein sequence ID" value="MSS81740.1"/>
    <property type="molecule type" value="Genomic_DNA"/>
</dbReference>
<dbReference type="SUPFAM" id="SSF53223">
    <property type="entry name" value="Aminoacid dehydrogenase-like, N-terminal domain"/>
    <property type="match status" value="1"/>
</dbReference>
<sequence length="412" mass="44537">MSLFEMAKIPMEKASKLINLDPNAEAVISQPERTLEVSIPVKMDDGHVEVFTGYRSQNSTVLGPAKGGVRYHQNVSMDEVKTLGFWMTTKCAIAGLPYGGGKGGIIVDPRKVSKTELEKITRGYIDKIAPVIGEKKDIPAPDVNTNAQIMAWMCDEFSKINCQFAPGFITGKAICMGGSQGRTSATGRGVITATLELLKREGVKPEDATLAIQGFGNVGSWTAKCAADKGLKIVALSDISGGIYDANGFDPYKVEEYAKNNGGVIKGYPGATPISNEEVLEQDVTVLIPAALELQITAKNADKIKAKMIVEAANGPTDAEADVILEKRGIPVVPDVLANGGGVTVSYFEWVQNLYRYFWTEEEVVDRQEQMMVKAFGNVYDAAKKYNTTMRVGAYIVALNALVEPLKLRGII</sequence>
<evidence type="ECO:0000256" key="2">
    <source>
        <dbReference type="ARBA" id="ARBA00012896"/>
    </source>
</evidence>
<dbReference type="SUPFAM" id="SSF51735">
    <property type="entry name" value="NAD(P)-binding Rossmann-fold domains"/>
    <property type="match status" value="1"/>
</dbReference>
<feature type="binding site" evidence="6">
    <location>
        <position position="346"/>
    </location>
    <ligand>
        <name>substrate</name>
    </ligand>
</feature>
<dbReference type="Proteomes" id="UP000441455">
    <property type="component" value="Unassembled WGS sequence"/>
</dbReference>
<dbReference type="EMBL" id="VULN01000004">
    <property type="protein sequence ID" value="MSS81736.1"/>
    <property type="molecule type" value="Genomic_DNA"/>
</dbReference>
<feature type="active site" description="Proton donor" evidence="5">
    <location>
        <position position="102"/>
    </location>
</feature>
<dbReference type="GO" id="GO:0000166">
    <property type="term" value="F:nucleotide binding"/>
    <property type="evidence" value="ECO:0007669"/>
    <property type="project" value="UniProtKB-KW"/>
</dbReference>
<feature type="binding site" evidence="6">
    <location>
        <position position="66"/>
    </location>
    <ligand>
        <name>substrate</name>
    </ligand>
</feature>
<dbReference type="InterPro" id="IPR014362">
    <property type="entry name" value="Glu_DH"/>
</dbReference>
<evidence type="ECO:0000313" key="11">
    <source>
        <dbReference type="EMBL" id="MSS81740.1"/>
    </source>
</evidence>
<feature type="binding site" evidence="6">
    <location>
        <position position="90"/>
    </location>
    <ligand>
        <name>substrate</name>
    </ligand>
</feature>
<dbReference type="AlphaFoldDB" id="A0A6N7W0L0"/>